<proteinExistence type="predicted"/>
<sequence length="263" mass="29869">MAVFGSRSDRVSKVMRGFRCSSGPQKLLLRITQSQLPDPQRETLTTLHTSVLSLRTSHRSLARLLIEQIKGGDCKTGGMVTVNSLDLHGTLESNDTSLGSVLAASSTEEQVDRRREHWQTYRCEMETEKPSVDGRSDAVIRKLKALATVASFVDTTASWTVFHQLPNLCLEAHTFCIVCKIAFRHFQPKNLVFKIGKTYILMLGEHLQRHCIVLGVEGEEEDVRRMLVEYVQMEDTDSFDWAARCDIIKPSIIRKYREDKVEL</sequence>
<protein>
    <submittedName>
        <fullName evidence="1">Uncharacterized protein</fullName>
    </submittedName>
</protein>
<evidence type="ECO:0000313" key="2">
    <source>
        <dbReference type="Proteomes" id="UP000275078"/>
    </source>
</evidence>
<dbReference type="EMBL" id="ML119773">
    <property type="protein sequence ID" value="RPA75056.1"/>
    <property type="molecule type" value="Genomic_DNA"/>
</dbReference>
<keyword evidence="2" id="KW-1185">Reference proteome</keyword>
<dbReference type="AlphaFoldDB" id="A0A3N4HQ06"/>
<dbReference type="Proteomes" id="UP000275078">
    <property type="component" value="Unassembled WGS sequence"/>
</dbReference>
<organism evidence="1 2">
    <name type="scientific">Ascobolus immersus RN42</name>
    <dbReference type="NCBI Taxonomy" id="1160509"/>
    <lineage>
        <taxon>Eukaryota</taxon>
        <taxon>Fungi</taxon>
        <taxon>Dikarya</taxon>
        <taxon>Ascomycota</taxon>
        <taxon>Pezizomycotina</taxon>
        <taxon>Pezizomycetes</taxon>
        <taxon>Pezizales</taxon>
        <taxon>Ascobolaceae</taxon>
        <taxon>Ascobolus</taxon>
    </lineage>
</organism>
<reference evidence="1 2" key="1">
    <citation type="journal article" date="2018" name="Nat. Ecol. Evol.">
        <title>Pezizomycetes genomes reveal the molecular basis of ectomycorrhizal truffle lifestyle.</title>
        <authorList>
            <person name="Murat C."/>
            <person name="Payen T."/>
            <person name="Noel B."/>
            <person name="Kuo A."/>
            <person name="Morin E."/>
            <person name="Chen J."/>
            <person name="Kohler A."/>
            <person name="Krizsan K."/>
            <person name="Balestrini R."/>
            <person name="Da Silva C."/>
            <person name="Montanini B."/>
            <person name="Hainaut M."/>
            <person name="Levati E."/>
            <person name="Barry K.W."/>
            <person name="Belfiori B."/>
            <person name="Cichocki N."/>
            <person name="Clum A."/>
            <person name="Dockter R.B."/>
            <person name="Fauchery L."/>
            <person name="Guy J."/>
            <person name="Iotti M."/>
            <person name="Le Tacon F."/>
            <person name="Lindquist E.A."/>
            <person name="Lipzen A."/>
            <person name="Malagnac F."/>
            <person name="Mello A."/>
            <person name="Molinier V."/>
            <person name="Miyauchi S."/>
            <person name="Poulain J."/>
            <person name="Riccioni C."/>
            <person name="Rubini A."/>
            <person name="Sitrit Y."/>
            <person name="Splivallo R."/>
            <person name="Traeger S."/>
            <person name="Wang M."/>
            <person name="Zifcakova L."/>
            <person name="Wipf D."/>
            <person name="Zambonelli A."/>
            <person name="Paolocci F."/>
            <person name="Nowrousian M."/>
            <person name="Ottonello S."/>
            <person name="Baldrian P."/>
            <person name="Spatafora J.W."/>
            <person name="Henrissat B."/>
            <person name="Nagy L.G."/>
            <person name="Aury J.M."/>
            <person name="Wincker P."/>
            <person name="Grigoriev I.V."/>
            <person name="Bonfante P."/>
            <person name="Martin F.M."/>
        </authorList>
    </citation>
    <scope>NUCLEOTIDE SEQUENCE [LARGE SCALE GENOMIC DNA]</scope>
    <source>
        <strain evidence="1 2">RN42</strain>
    </source>
</reference>
<name>A0A3N4HQ06_ASCIM</name>
<evidence type="ECO:0000313" key="1">
    <source>
        <dbReference type="EMBL" id="RPA75056.1"/>
    </source>
</evidence>
<gene>
    <name evidence="1" type="ORF">BJ508DRAFT_312355</name>
</gene>
<accession>A0A3N4HQ06</accession>